<dbReference type="AlphaFoldDB" id="A0A0E3RBH4"/>
<organism evidence="1 2">
    <name type="scientific">Methanosarcina mazei SarPi</name>
    <dbReference type="NCBI Taxonomy" id="1434115"/>
    <lineage>
        <taxon>Archaea</taxon>
        <taxon>Methanobacteriati</taxon>
        <taxon>Methanobacteriota</taxon>
        <taxon>Stenosarchaea group</taxon>
        <taxon>Methanomicrobia</taxon>
        <taxon>Methanosarcinales</taxon>
        <taxon>Methanosarcinaceae</taxon>
        <taxon>Methanosarcina</taxon>
    </lineage>
</organism>
<reference evidence="1 2" key="1">
    <citation type="submission" date="2014-07" db="EMBL/GenBank/DDBJ databases">
        <title>Methanogenic archaea and the global carbon cycle.</title>
        <authorList>
            <person name="Henriksen J.R."/>
            <person name="Luke J."/>
            <person name="Reinhart S."/>
            <person name="Benedict M.N."/>
            <person name="Youngblut N.D."/>
            <person name="Metcalf M.E."/>
            <person name="Whitaker R.J."/>
            <person name="Metcalf W.W."/>
        </authorList>
    </citation>
    <scope>NUCLEOTIDE SEQUENCE [LARGE SCALE GENOMIC DNA]</scope>
    <source>
        <strain evidence="1 2">SarPi</strain>
    </source>
</reference>
<dbReference type="HOGENOM" id="CLU_1492994_0_0_2"/>
<dbReference type="Proteomes" id="UP000033116">
    <property type="component" value="Chromosome"/>
</dbReference>
<evidence type="ECO:0000313" key="2">
    <source>
        <dbReference type="Proteomes" id="UP000033116"/>
    </source>
</evidence>
<proteinExistence type="predicted"/>
<sequence>MDFVTEFERVLVNSFNAYIEEKGIRAISYRLKQHRFTSQFLDVLVDSLDPDLYMGIECKSISVDKGATALYFSQHFTVDKKGIHQIDRISDYLNRSGRRGFLAVELRLGAGHGREAHMVPWEDLEKSYNSESPKLTLQEIRNFPEIRRDGKDYIINPKEWGRKSRWEKDIKPKPAENSGETDD</sequence>
<evidence type="ECO:0000313" key="1">
    <source>
        <dbReference type="EMBL" id="AKB62564.1"/>
    </source>
</evidence>
<protein>
    <submittedName>
        <fullName evidence="1">Uncharacterized protein</fullName>
    </submittedName>
</protein>
<name>A0A0E3RBH4_METMZ</name>
<gene>
    <name evidence="1" type="ORF">MSMAP_2579</name>
</gene>
<dbReference type="PATRIC" id="fig|1434115.4.peg.3287"/>
<accession>A0A0E3RBH4</accession>
<dbReference type="EMBL" id="CP009511">
    <property type="protein sequence ID" value="AKB62564.1"/>
    <property type="molecule type" value="Genomic_DNA"/>
</dbReference>